<dbReference type="EMBL" id="JAMZIH010005345">
    <property type="protein sequence ID" value="KAJ1675361.1"/>
    <property type="molecule type" value="Genomic_DNA"/>
</dbReference>
<evidence type="ECO:0000313" key="1">
    <source>
        <dbReference type="EMBL" id="KAJ1675361.1"/>
    </source>
</evidence>
<keyword evidence="1" id="KW-0812">Transmembrane</keyword>
<feature type="non-terminal residue" evidence="1">
    <location>
        <position position="1"/>
    </location>
</feature>
<protein>
    <submittedName>
        <fullName evidence="1">Transmembrane nucleoporin</fullName>
    </submittedName>
</protein>
<organism evidence="1 2">
    <name type="scientific">Spiromyces aspiralis</name>
    <dbReference type="NCBI Taxonomy" id="68401"/>
    <lineage>
        <taxon>Eukaryota</taxon>
        <taxon>Fungi</taxon>
        <taxon>Fungi incertae sedis</taxon>
        <taxon>Zoopagomycota</taxon>
        <taxon>Kickxellomycotina</taxon>
        <taxon>Kickxellomycetes</taxon>
        <taxon>Kickxellales</taxon>
        <taxon>Kickxellaceae</taxon>
        <taxon>Spiromyces</taxon>
    </lineage>
</organism>
<accession>A0ACC1HI91</accession>
<name>A0ACC1HI91_9FUNG</name>
<comment type="caution">
    <text evidence="1">The sequence shown here is derived from an EMBL/GenBank/DDBJ whole genome shotgun (WGS) entry which is preliminary data.</text>
</comment>
<evidence type="ECO:0000313" key="2">
    <source>
        <dbReference type="Proteomes" id="UP001145114"/>
    </source>
</evidence>
<gene>
    <name evidence="1" type="primary">POM33</name>
    <name evidence="1" type="ORF">EV182_001421</name>
</gene>
<sequence length="266" mass="30328">EAQFSWWLGHVIVVVFGTLYYFRRLFDPVSAASCYYTAFVGAFVSYVIVIYKTYGPPQMQLAFLQRLIIDENVEYFILAFYWWSQPTIFVTLLPFIVFSLFHAMGYLRQTIIPTFFPTVAAEIRAAKANEKNTGGSATAGGTQLSLPAKASLLLNTWYNRYYLAAFAKVAVWEVAVIETWLILGALTFQTPFLAPLFYSQFLRLRYQLSAPTRTAFYKVRVFLDRHLLTPQVPESISSIYVKIRDFLISTAEQMNQSAPGQSASSR</sequence>
<reference evidence="1" key="1">
    <citation type="submission" date="2022-06" db="EMBL/GenBank/DDBJ databases">
        <title>Phylogenomic reconstructions and comparative analyses of Kickxellomycotina fungi.</title>
        <authorList>
            <person name="Reynolds N.K."/>
            <person name="Stajich J.E."/>
            <person name="Barry K."/>
            <person name="Grigoriev I.V."/>
            <person name="Crous P."/>
            <person name="Smith M.E."/>
        </authorList>
    </citation>
    <scope>NUCLEOTIDE SEQUENCE</scope>
    <source>
        <strain evidence="1">RSA 2271</strain>
    </source>
</reference>
<proteinExistence type="predicted"/>
<keyword evidence="2" id="KW-1185">Reference proteome</keyword>
<dbReference type="Proteomes" id="UP001145114">
    <property type="component" value="Unassembled WGS sequence"/>
</dbReference>
<keyword evidence="1" id="KW-0472">Membrane</keyword>